<evidence type="ECO:0000256" key="1">
    <source>
        <dbReference type="SAM" id="Phobius"/>
    </source>
</evidence>
<organism evidence="2">
    <name type="scientific">freshwater metagenome</name>
    <dbReference type="NCBI Taxonomy" id="449393"/>
    <lineage>
        <taxon>unclassified sequences</taxon>
        <taxon>metagenomes</taxon>
        <taxon>ecological metagenomes</taxon>
    </lineage>
</organism>
<dbReference type="PANTHER" id="PTHR35335">
    <property type="entry name" value="UPF0716 PROTEIN FXSA"/>
    <property type="match status" value="1"/>
</dbReference>
<keyword evidence="1" id="KW-1133">Transmembrane helix</keyword>
<keyword evidence="1" id="KW-0472">Membrane</keyword>
<dbReference type="InterPro" id="IPR007313">
    <property type="entry name" value="FxsA"/>
</dbReference>
<dbReference type="EMBL" id="CAFBNC010000086">
    <property type="protein sequence ID" value="CAB4945162.1"/>
    <property type="molecule type" value="Genomic_DNA"/>
</dbReference>
<dbReference type="Pfam" id="PF04186">
    <property type="entry name" value="FxsA"/>
    <property type="match status" value="1"/>
</dbReference>
<keyword evidence="1" id="KW-0812">Transmembrane</keyword>
<feature type="transmembrane region" description="Helical" evidence="1">
    <location>
        <begin position="27"/>
        <end position="47"/>
    </location>
</feature>
<reference evidence="2" key="1">
    <citation type="submission" date="2020-05" db="EMBL/GenBank/DDBJ databases">
        <authorList>
            <person name="Chiriac C."/>
            <person name="Salcher M."/>
            <person name="Ghai R."/>
            <person name="Kavagutti S V."/>
        </authorList>
    </citation>
    <scope>NUCLEOTIDE SEQUENCE</scope>
</reference>
<protein>
    <submittedName>
        <fullName evidence="2">Unannotated protein</fullName>
    </submittedName>
</protein>
<name>A0A6J7JSQ2_9ZZZZ</name>
<proteinExistence type="predicted"/>
<evidence type="ECO:0000313" key="2">
    <source>
        <dbReference type="EMBL" id="CAB4945162.1"/>
    </source>
</evidence>
<dbReference type="GO" id="GO:0016020">
    <property type="term" value="C:membrane"/>
    <property type="evidence" value="ECO:0007669"/>
    <property type="project" value="InterPro"/>
</dbReference>
<dbReference type="PANTHER" id="PTHR35335:SF1">
    <property type="entry name" value="UPF0716 PROTEIN FXSA"/>
    <property type="match status" value="1"/>
</dbReference>
<gene>
    <name evidence="2" type="ORF">UFOPK3733_01536</name>
</gene>
<sequence length="163" mass="17582">MFVVLFVLFVVAPLVELYVLVQMAHLMGLFPALALLVVLSFFGAWLMKREGIAVLRRLRDSLAKGEMPTKSLVDGGLIVVAGALCIVPGFVSDGIGLLLLVPPVRALVRHRLIARWSVPGGSRLSKRFQSSVVIDVEYLGDVTPNQNAPGRPVGELGPVIDDD</sequence>
<feature type="transmembrane region" description="Helical" evidence="1">
    <location>
        <begin position="77"/>
        <end position="101"/>
    </location>
</feature>
<dbReference type="AlphaFoldDB" id="A0A6J7JSQ2"/>
<accession>A0A6J7JSQ2</accession>
<dbReference type="NCBIfam" id="NF008528">
    <property type="entry name" value="PRK11463.1-2"/>
    <property type="match status" value="1"/>
</dbReference>